<dbReference type="PANTHER" id="PTHR15180">
    <property type="entry name" value="GENERAL TRANSCRIPTION FACTOR 3C POLYPEPTIDE 1"/>
    <property type="match status" value="1"/>
</dbReference>
<reference evidence="8" key="3">
    <citation type="submission" date="2025-09" db="UniProtKB">
        <authorList>
            <consortium name="Ensembl"/>
        </authorList>
    </citation>
    <scope>IDENTIFICATION</scope>
</reference>
<dbReference type="GO" id="GO:0000127">
    <property type="term" value="C:transcription factor TFIIIC complex"/>
    <property type="evidence" value="ECO:0007669"/>
    <property type="project" value="InterPro"/>
</dbReference>
<evidence type="ECO:0000259" key="7">
    <source>
        <dbReference type="Pfam" id="PF23704"/>
    </source>
</evidence>
<keyword evidence="3" id="KW-0238">DNA-binding</keyword>
<dbReference type="GO" id="GO:0005634">
    <property type="term" value="C:nucleus"/>
    <property type="evidence" value="ECO:0007669"/>
    <property type="project" value="UniProtKB-SubCell"/>
</dbReference>
<keyword evidence="2" id="KW-0597">Phosphoprotein</keyword>
<evidence type="ECO:0000256" key="5">
    <source>
        <dbReference type="ARBA" id="ARBA00023242"/>
    </source>
</evidence>
<evidence type="ECO:0000256" key="2">
    <source>
        <dbReference type="ARBA" id="ARBA00022553"/>
    </source>
</evidence>
<feature type="domain" description="B-block binding subunit of TFIIIC" evidence="6">
    <location>
        <begin position="174"/>
        <end position="249"/>
    </location>
</feature>
<dbReference type="InterPro" id="IPR056428">
    <property type="entry name" value="WH_GTF3C1"/>
</dbReference>
<reference evidence="8 9" key="1">
    <citation type="journal article" date="2007" name="Nature">
        <title>Genome of the marsupial Monodelphis domestica reveals innovation in non-coding sequences.</title>
        <authorList>
            <person name="Mikkelsen T.S."/>
            <person name="Wakefield M.J."/>
            <person name="Aken B."/>
            <person name="Amemiya C.T."/>
            <person name="Chang J.L."/>
            <person name="Duke S."/>
            <person name="Garber M."/>
            <person name="Gentles A.J."/>
            <person name="Goodstadt L."/>
            <person name="Heger A."/>
            <person name="Jurka J."/>
            <person name="Kamal M."/>
            <person name="Mauceli E."/>
            <person name="Searle S.M."/>
            <person name="Sharpe T."/>
            <person name="Baker M.L."/>
            <person name="Batzer M.A."/>
            <person name="Benos P.V."/>
            <person name="Belov K."/>
            <person name="Clamp M."/>
            <person name="Cook A."/>
            <person name="Cuff J."/>
            <person name="Das R."/>
            <person name="Davidow L."/>
            <person name="Deakin J.E."/>
            <person name="Fazzari M.J."/>
            <person name="Glass J.L."/>
            <person name="Grabherr M."/>
            <person name="Greally J.M."/>
            <person name="Gu W."/>
            <person name="Hore T.A."/>
            <person name="Huttley G.A."/>
            <person name="Kleber M."/>
            <person name="Jirtle R.L."/>
            <person name="Koina E."/>
            <person name="Lee J.T."/>
            <person name="Mahony S."/>
            <person name="Marra M.A."/>
            <person name="Miller R.D."/>
            <person name="Nicholls R.D."/>
            <person name="Oda M."/>
            <person name="Papenfuss A.T."/>
            <person name="Parra Z.E."/>
            <person name="Pollock D.D."/>
            <person name="Ray D.A."/>
            <person name="Schein J.E."/>
            <person name="Speed T.P."/>
            <person name="Thompson K."/>
            <person name="VandeBerg J.L."/>
            <person name="Wade C.M."/>
            <person name="Walker J.A."/>
            <person name="Waters P.D."/>
            <person name="Webber C."/>
            <person name="Weidman J.R."/>
            <person name="Xie X."/>
            <person name="Zody M.C."/>
            <person name="Baldwin J."/>
            <person name="Abdouelleil A."/>
            <person name="Abdulkadir J."/>
            <person name="Abebe A."/>
            <person name="Abera B."/>
            <person name="Abreu J."/>
            <person name="Acer S.C."/>
            <person name="Aftuck L."/>
            <person name="Alexander A."/>
            <person name="An P."/>
            <person name="Anderson E."/>
            <person name="Anderson S."/>
            <person name="Arachi H."/>
            <person name="Azer M."/>
            <person name="Bachantsang P."/>
            <person name="Barry A."/>
            <person name="Bayul T."/>
            <person name="Berlin A."/>
            <person name="Bessette D."/>
            <person name="Bloom T."/>
            <person name="Bloom T."/>
            <person name="Boguslavskiy L."/>
            <person name="Bonnet C."/>
            <person name="Boukhgalter B."/>
            <person name="Bourzgui I."/>
            <person name="Brown A."/>
            <person name="Cahill P."/>
            <person name="Channer S."/>
            <person name="Cheshatsang Y."/>
            <person name="Chuda L."/>
            <person name="Citroen M."/>
            <person name="Collymore A."/>
            <person name="Cooke P."/>
            <person name="Costello M."/>
            <person name="D'Aco K."/>
            <person name="Daza R."/>
            <person name="De Haan G."/>
            <person name="DeGray S."/>
            <person name="DeMaso C."/>
            <person name="Dhargay N."/>
            <person name="Dooley K."/>
            <person name="Dooley E."/>
            <person name="Doricent M."/>
            <person name="Dorje P."/>
            <person name="Dorjee K."/>
            <person name="Dupes A."/>
            <person name="Elong R."/>
            <person name="Falk J."/>
            <person name="Farina A."/>
            <person name="Faro S."/>
            <person name="Ferguson D."/>
            <person name="Fisher S."/>
            <person name="Foley C.D."/>
            <person name="Franke A."/>
            <person name="Friedrich D."/>
            <person name="Gadbois L."/>
            <person name="Gearin G."/>
            <person name="Gearin C.R."/>
            <person name="Giannoukos G."/>
            <person name="Goode T."/>
            <person name="Graham J."/>
            <person name="Grandbois E."/>
            <person name="Grewal S."/>
            <person name="Gyaltsen K."/>
            <person name="Hafez N."/>
            <person name="Hagos B."/>
            <person name="Hall J."/>
            <person name="Henson C."/>
            <person name="Hollinger A."/>
            <person name="Honan T."/>
            <person name="Huard M.D."/>
            <person name="Hughes L."/>
            <person name="Hurhula B."/>
            <person name="Husby M.E."/>
            <person name="Kamat A."/>
            <person name="Kanga B."/>
            <person name="Kashin S."/>
            <person name="Khazanovich D."/>
            <person name="Kisner P."/>
            <person name="Lance K."/>
            <person name="Lara M."/>
            <person name="Lee W."/>
            <person name="Lennon N."/>
            <person name="Letendre F."/>
            <person name="LeVine R."/>
            <person name="Lipovsky A."/>
            <person name="Liu X."/>
            <person name="Liu J."/>
            <person name="Liu S."/>
            <person name="Lokyitsang T."/>
            <person name="Lokyitsang Y."/>
            <person name="Lubonja R."/>
            <person name="Lui A."/>
            <person name="MacDonald P."/>
            <person name="Magnisalis V."/>
            <person name="Maru K."/>
            <person name="Matthews C."/>
            <person name="McCusker W."/>
            <person name="McDonough S."/>
            <person name="Mehta T."/>
            <person name="Meldrim J."/>
            <person name="Meneus L."/>
            <person name="Mihai O."/>
            <person name="Mihalev A."/>
            <person name="Mihova T."/>
            <person name="Mittelman R."/>
            <person name="Mlenga V."/>
            <person name="Montmayeur A."/>
            <person name="Mulrain L."/>
            <person name="Navidi A."/>
            <person name="Naylor J."/>
            <person name="Negash T."/>
            <person name="Nguyen T."/>
            <person name="Nguyen N."/>
            <person name="Nicol R."/>
            <person name="Norbu C."/>
            <person name="Norbu N."/>
            <person name="Novod N."/>
            <person name="O'Neill B."/>
            <person name="Osman S."/>
            <person name="Markiewicz E."/>
            <person name="Oyono O.L."/>
            <person name="Patti C."/>
            <person name="Phunkhang P."/>
            <person name="Pierre F."/>
            <person name="Priest M."/>
            <person name="Raghuraman S."/>
            <person name="Rege F."/>
            <person name="Reyes R."/>
            <person name="Rise C."/>
            <person name="Rogov P."/>
            <person name="Ross K."/>
            <person name="Ryan E."/>
            <person name="Settipalli S."/>
            <person name="Shea T."/>
            <person name="Sherpa N."/>
            <person name="Shi L."/>
            <person name="Shih D."/>
            <person name="Sparrow T."/>
            <person name="Spaulding J."/>
            <person name="Stalker J."/>
            <person name="Stange-Thomann N."/>
            <person name="Stavropoulos S."/>
            <person name="Stone C."/>
            <person name="Strader C."/>
            <person name="Tesfaye S."/>
            <person name="Thomson T."/>
            <person name="Thoulutsang Y."/>
            <person name="Thoulutsang D."/>
            <person name="Topham K."/>
            <person name="Topping I."/>
            <person name="Tsamla T."/>
            <person name="Vassiliev H."/>
            <person name="Vo A."/>
            <person name="Wangchuk T."/>
            <person name="Wangdi T."/>
            <person name="Weiand M."/>
            <person name="Wilkinson J."/>
            <person name="Wilson A."/>
            <person name="Yadav S."/>
            <person name="Young G."/>
            <person name="Yu Q."/>
            <person name="Zembek L."/>
            <person name="Zhong D."/>
            <person name="Zimmer A."/>
            <person name="Zwirko Z."/>
            <person name="Jaffe D.B."/>
            <person name="Alvarez P."/>
            <person name="Brockman W."/>
            <person name="Butler J."/>
            <person name="Chin C."/>
            <person name="Gnerre S."/>
            <person name="MacCallum I."/>
            <person name="Graves J.A."/>
            <person name="Ponting C.P."/>
            <person name="Breen M."/>
            <person name="Samollow P.B."/>
            <person name="Lander E.S."/>
            <person name="Lindblad-Toh K."/>
        </authorList>
    </citation>
    <scope>NUCLEOTIDE SEQUENCE [LARGE SCALE GENOMIC DNA]</scope>
</reference>
<dbReference type="GO" id="GO:0006384">
    <property type="term" value="P:transcription initiation at RNA polymerase III promoter"/>
    <property type="evidence" value="ECO:0007669"/>
    <property type="project" value="InterPro"/>
</dbReference>
<protein>
    <submittedName>
        <fullName evidence="8">Ral transcription factor IIIC subunit 1</fullName>
    </submittedName>
</protein>
<dbReference type="Ensembl" id="ENSMODT00000072202.1">
    <property type="protein sequence ID" value="ENSMODP00000053939.1"/>
    <property type="gene ID" value="ENSMODG00000015484.5"/>
</dbReference>
<feature type="domain" description="General transcription factor 3C polypeptide 1 winged-helix" evidence="7">
    <location>
        <begin position="1"/>
        <end position="158"/>
    </location>
</feature>
<dbReference type="GeneTree" id="ENSGT00390000008664"/>
<evidence type="ECO:0000256" key="1">
    <source>
        <dbReference type="ARBA" id="ARBA00004123"/>
    </source>
</evidence>
<dbReference type="AlphaFoldDB" id="A0A5F8H305"/>
<gene>
    <name evidence="8" type="primary">GTF3C1</name>
</gene>
<evidence type="ECO:0000256" key="3">
    <source>
        <dbReference type="ARBA" id="ARBA00023125"/>
    </source>
</evidence>
<dbReference type="GO" id="GO:0003677">
    <property type="term" value="F:DNA binding"/>
    <property type="evidence" value="ECO:0007669"/>
    <property type="project" value="UniProtKB-KW"/>
</dbReference>
<evidence type="ECO:0000259" key="6">
    <source>
        <dbReference type="Pfam" id="PF04182"/>
    </source>
</evidence>
<dbReference type="InterPro" id="IPR007309">
    <property type="entry name" value="TFIIIC_Bblock-bd"/>
</dbReference>
<organism evidence="8 9">
    <name type="scientific">Monodelphis domestica</name>
    <name type="common">Gray short-tailed opossum</name>
    <dbReference type="NCBI Taxonomy" id="13616"/>
    <lineage>
        <taxon>Eukaryota</taxon>
        <taxon>Metazoa</taxon>
        <taxon>Chordata</taxon>
        <taxon>Craniata</taxon>
        <taxon>Vertebrata</taxon>
        <taxon>Euteleostomi</taxon>
        <taxon>Mammalia</taxon>
        <taxon>Metatheria</taxon>
        <taxon>Didelphimorphia</taxon>
        <taxon>Didelphidae</taxon>
        <taxon>Monodelphis</taxon>
    </lineage>
</organism>
<reference evidence="8" key="2">
    <citation type="submission" date="2025-08" db="UniProtKB">
        <authorList>
            <consortium name="Ensembl"/>
        </authorList>
    </citation>
    <scope>IDENTIFICATION</scope>
</reference>
<name>A0A5F8H305_MONDO</name>
<keyword evidence="5" id="KW-0539">Nucleus</keyword>
<evidence type="ECO:0000313" key="8">
    <source>
        <dbReference type="Ensembl" id="ENSMODP00000053939.1"/>
    </source>
</evidence>
<keyword evidence="9" id="KW-1185">Reference proteome</keyword>
<keyword evidence="4" id="KW-0804">Transcription</keyword>
<dbReference type="PANTHER" id="PTHR15180:SF1">
    <property type="entry name" value="GENERAL TRANSCRIPTION FACTOR 3C POLYPEPTIDE 1"/>
    <property type="match status" value="1"/>
</dbReference>
<comment type="subcellular location">
    <subcellularLocation>
        <location evidence="1">Nucleus</location>
    </subcellularLocation>
</comment>
<evidence type="ECO:0000313" key="9">
    <source>
        <dbReference type="Proteomes" id="UP000002280"/>
    </source>
</evidence>
<sequence>MDALESLLDEVALEGLDGLSVPTLWSRLESRVPPFPLPMEPHTQQFLWRALAAHPDIRFYVEPRDRPELLLQDRYEEIDFETGILESRRDPVPLEDVYPIHMILDNKDGIQGSCQHFDKRKDVTDQIRTESLQPRCTVVEAYERWGKKLIIVASQDMRYRALIGLEGDPDLKLPDFSYCILERLGRARWQGELQRDLHSSAFKVDAGKLHYHRKILNRNGLITMQSHVIRLPTGAQQHSILLLLNRFHVDRRSKYDILMEKLSAMLSIRTNQMETLGDYVFSFLFHNAWCAATCC</sequence>
<dbReference type="Bgee" id="ENSMODG00000015484">
    <property type="expression patterns" value="Expressed in skeleton of lower jaw and 19 other cell types or tissues"/>
</dbReference>
<dbReference type="InterPro" id="IPR044210">
    <property type="entry name" value="Tfc3-like"/>
</dbReference>
<dbReference type="Pfam" id="PF04182">
    <property type="entry name" value="B-block_TFIIIC"/>
    <property type="match status" value="1"/>
</dbReference>
<proteinExistence type="predicted"/>
<dbReference type="Proteomes" id="UP000002280">
    <property type="component" value="Chromosome 6"/>
</dbReference>
<accession>A0A5F8H305</accession>
<evidence type="ECO:0000256" key="4">
    <source>
        <dbReference type="ARBA" id="ARBA00023163"/>
    </source>
</evidence>
<dbReference type="Pfam" id="PF23704">
    <property type="entry name" value="WHD_GTF3C1_N"/>
    <property type="match status" value="1"/>
</dbReference>